<organism evidence="2">
    <name type="scientific">Candidatus Tisiphia endosymbiont of Sergentomyia squamirostris</name>
    <dbReference type="NCBI Taxonomy" id="3113639"/>
    <lineage>
        <taxon>Bacteria</taxon>
        <taxon>Pseudomonadati</taxon>
        <taxon>Pseudomonadota</taxon>
        <taxon>Alphaproteobacteria</taxon>
        <taxon>Rickettsiales</taxon>
        <taxon>Rickettsiaceae</taxon>
        <taxon>Rickettsieae</taxon>
        <taxon>Candidatus Tisiphia</taxon>
    </lineage>
</organism>
<evidence type="ECO:0000259" key="1">
    <source>
        <dbReference type="Pfam" id="PF08861"/>
    </source>
</evidence>
<dbReference type="InterPro" id="IPR014960">
    <property type="entry name" value="DUF1828"/>
</dbReference>
<reference evidence="2" key="1">
    <citation type="submission" date="2024-01" db="EMBL/GenBank/DDBJ databases">
        <title>Sequencing the genomes of a sandfly, Sergentomyia squamirostris, and its two endosymbionts.</title>
        <authorList>
            <person name="Itokawa K."/>
            <person name="Sanjoba C."/>
        </authorList>
    </citation>
    <scope>NUCLEOTIDE SEQUENCE</scope>
    <source>
        <strain evidence="2">RiSSQ</strain>
    </source>
</reference>
<dbReference type="AlphaFoldDB" id="A0AAT9G8G4"/>
<protein>
    <recommendedName>
        <fullName evidence="1">DUF1828 domain-containing protein</fullName>
    </recommendedName>
</protein>
<sequence length="135" mass="15753">MASNLCMVGNIEHLLVSYHKWLEEKTTWKQLKDWVEITTPYLDCHNDYIQIYLKQQGDSYILTDDSWTIDDLSQFSSLPDSAKWQRFLETTLNGFGVYKNNNAIYVETNQQNFALAKHNLIQAILAVNNFLITND</sequence>
<evidence type="ECO:0000313" key="2">
    <source>
        <dbReference type="EMBL" id="BFD46064.1"/>
    </source>
</evidence>
<proteinExistence type="predicted"/>
<accession>A0AAT9G8G4</accession>
<name>A0AAT9G8G4_9RICK</name>
<dbReference type="Pfam" id="PF08861">
    <property type="entry name" value="DUF1828"/>
    <property type="match status" value="1"/>
</dbReference>
<feature type="domain" description="DUF1828" evidence="1">
    <location>
        <begin position="39"/>
        <end position="127"/>
    </location>
</feature>
<dbReference type="EMBL" id="AP029170">
    <property type="protein sequence ID" value="BFD46064.1"/>
    <property type="molecule type" value="Genomic_DNA"/>
</dbReference>
<gene>
    <name evidence="2" type="ORF">DMENIID0002_07100</name>
</gene>